<dbReference type="GO" id="GO:0008270">
    <property type="term" value="F:zinc ion binding"/>
    <property type="evidence" value="ECO:0007669"/>
    <property type="project" value="InterPro"/>
</dbReference>
<dbReference type="EMBL" id="UZAF01000014">
    <property type="protein sequence ID" value="VDO04163.1"/>
    <property type="molecule type" value="Genomic_DNA"/>
</dbReference>
<accession>A0A0N4VRY5</accession>
<evidence type="ECO:0000259" key="3">
    <source>
        <dbReference type="PROSITE" id="PS50175"/>
    </source>
</evidence>
<feature type="region of interest" description="Disordered" evidence="2">
    <location>
        <begin position="24"/>
        <end position="48"/>
    </location>
</feature>
<dbReference type="SMART" id="SM00343">
    <property type="entry name" value="ZnF_C2HC"/>
    <property type="match status" value="3"/>
</dbReference>
<dbReference type="GO" id="GO:0006508">
    <property type="term" value="P:proteolysis"/>
    <property type="evidence" value="ECO:0007669"/>
    <property type="project" value="InterPro"/>
</dbReference>
<organism evidence="6">
    <name type="scientific">Haemonchus placei</name>
    <name type="common">Barber's pole worm</name>
    <dbReference type="NCBI Taxonomy" id="6290"/>
    <lineage>
        <taxon>Eukaryota</taxon>
        <taxon>Metazoa</taxon>
        <taxon>Ecdysozoa</taxon>
        <taxon>Nematoda</taxon>
        <taxon>Chromadorea</taxon>
        <taxon>Rhabditida</taxon>
        <taxon>Rhabditina</taxon>
        <taxon>Rhabditomorpha</taxon>
        <taxon>Strongyloidea</taxon>
        <taxon>Trichostrongylidae</taxon>
        <taxon>Haemonchus</taxon>
    </lineage>
</organism>
<reference evidence="4 5" key="2">
    <citation type="submission" date="2018-11" db="EMBL/GenBank/DDBJ databases">
        <authorList>
            <consortium name="Pathogen Informatics"/>
        </authorList>
    </citation>
    <scope>NUCLEOTIDE SEQUENCE [LARGE SCALE GENOMIC DNA]</scope>
    <source>
        <strain evidence="4 5">MHpl1</strain>
    </source>
</reference>
<evidence type="ECO:0000313" key="4">
    <source>
        <dbReference type="EMBL" id="VDO04163.1"/>
    </source>
</evidence>
<keyword evidence="5" id="KW-1185">Reference proteome</keyword>
<evidence type="ECO:0000256" key="2">
    <source>
        <dbReference type="SAM" id="MobiDB-lite"/>
    </source>
</evidence>
<dbReference type="InterPro" id="IPR001969">
    <property type="entry name" value="Aspartic_peptidase_AS"/>
</dbReference>
<proteinExistence type="predicted"/>
<evidence type="ECO:0000256" key="1">
    <source>
        <dbReference type="ARBA" id="ARBA00022801"/>
    </source>
</evidence>
<dbReference type="AlphaFoldDB" id="A0A0N4VRY5"/>
<feature type="region of interest" description="Disordered" evidence="2">
    <location>
        <begin position="111"/>
        <end position="183"/>
    </location>
</feature>
<dbReference type="OMA" id="HREIRKD"/>
<dbReference type="PROSITE" id="PS00141">
    <property type="entry name" value="ASP_PROTEASE"/>
    <property type="match status" value="1"/>
</dbReference>
<dbReference type="GO" id="GO:0004190">
    <property type="term" value="F:aspartic-type endopeptidase activity"/>
    <property type="evidence" value="ECO:0007669"/>
    <property type="project" value="InterPro"/>
</dbReference>
<name>A0A0N4VRY5_HAEPC</name>
<dbReference type="InterPro" id="IPR001878">
    <property type="entry name" value="Znf_CCHC"/>
</dbReference>
<dbReference type="GO" id="GO:0003676">
    <property type="term" value="F:nucleic acid binding"/>
    <property type="evidence" value="ECO:0007669"/>
    <property type="project" value="InterPro"/>
</dbReference>
<evidence type="ECO:0000313" key="6">
    <source>
        <dbReference type="WBParaSite" id="HPLM_0000003801-mRNA-1"/>
    </source>
</evidence>
<feature type="compositionally biased region" description="Polar residues" evidence="2">
    <location>
        <begin position="121"/>
        <end position="131"/>
    </location>
</feature>
<sequence length="398" mass="44619">MSKLLADLDRLITAEEKVEEMLANNEALQNRSKPSTGQRRNDRPPGRLQSCIYCNSPEHSSQACTKVASIKERTQLLLKYKRCLNCTRSNHLLKECISKGCNMCEGKKHHSSICPKRQNKESPTQQRNNITGPAHTTKRTKQDTGRSTQRQNYTASSESSDPQIGKTDQNKEEGSTSTFYISNTEPRRTTSKVLLLTGMAKVCDTKSGEMKEVEILLDTGADRSFITGKLANKLNLPNIDSVDLSVYTFGNKAPRHQKCEVCELQLWDTQGNIHNLSLCITDVITEKGKQARLTSEDRKYLQQQGITLTKSKKTLTNPQVLLGCDTLWPLLNCAGTLHVLPSGLFAIPSKLGYLLSGKQELCRRKRITDTKVNDSGEKTTIAQLNAQEAAELERWDRY</sequence>
<evidence type="ECO:0000313" key="5">
    <source>
        <dbReference type="Proteomes" id="UP000268014"/>
    </source>
</evidence>
<feature type="compositionally biased region" description="Polar residues" evidence="2">
    <location>
        <begin position="145"/>
        <end position="162"/>
    </location>
</feature>
<dbReference type="PROSITE" id="PS50175">
    <property type="entry name" value="ASP_PROT_RETROV"/>
    <property type="match status" value="1"/>
</dbReference>
<dbReference type="InterPro" id="IPR001995">
    <property type="entry name" value="Peptidase_A2_cat"/>
</dbReference>
<dbReference type="SUPFAM" id="SSF50630">
    <property type="entry name" value="Acid proteases"/>
    <property type="match status" value="1"/>
</dbReference>
<dbReference type="Gene3D" id="2.40.70.10">
    <property type="entry name" value="Acid Proteases"/>
    <property type="match status" value="1"/>
</dbReference>
<keyword evidence="1" id="KW-0378">Hydrolase</keyword>
<gene>
    <name evidence="4" type="ORF">HPLM_LOCUS39</name>
</gene>
<reference evidence="6" key="1">
    <citation type="submission" date="2017-02" db="UniProtKB">
        <authorList>
            <consortium name="WormBaseParasite"/>
        </authorList>
    </citation>
    <scope>IDENTIFICATION</scope>
</reference>
<dbReference type="Pfam" id="PF05585">
    <property type="entry name" value="DUF1758"/>
    <property type="match status" value="1"/>
</dbReference>
<dbReference type="OrthoDB" id="5851913at2759"/>
<dbReference type="PANTHER" id="PTHR47331:SF5">
    <property type="entry name" value="RIBONUCLEASE H"/>
    <property type="match status" value="1"/>
</dbReference>
<dbReference type="WBParaSite" id="HPLM_0000003801-mRNA-1">
    <property type="protein sequence ID" value="HPLM_0000003801-mRNA-1"/>
    <property type="gene ID" value="HPLM_0000003801"/>
</dbReference>
<dbReference type="InterPro" id="IPR021109">
    <property type="entry name" value="Peptidase_aspartic_dom_sf"/>
</dbReference>
<protein>
    <submittedName>
        <fullName evidence="6">Peptidase A2 domain-containing protein</fullName>
    </submittedName>
</protein>
<feature type="compositionally biased region" description="Polar residues" evidence="2">
    <location>
        <begin position="26"/>
        <end position="38"/>
    </location>
</feature>
<dbReference type="PANTHER" id="PTHR47331">
    <property type="entry name" value="PHD-TYPE DOMAIN-CONTAINING PROTEIN"/>
    <property type="match status" value="1"/>
</dbReference>
<feature type="domain" description="Peptidase A2" evidence="3">
    <location>
        <begin position="213"/>
        <end position="227"/>
    </location>
</feature>
<dbReference type="Proteomes" id="UP000268014">
    <property type="component" value="Unassembled WGS sequence"/>
</dbReference>
<dbReference type="InterPro" id="IPR008737">
    <property type="entry name" value="DUF1758"/>
</dbReference>